<dbReference type="RefSeq" id="WP_089763006.1">
    <property type="nucleotide sequence ID" value="NZ_BKAT01000023.1"/>
</dbReference>
<reference evidence="3" key="1">
    <citation type="submission" date="2016-10" db="EMBL/GenBank/DDBJ databases">
        <authorList>
            <person name="Varghese N."/>
            <person name="Submissions S."/>
        </authorList>
    </citation>
    <scope>NUCLEOTIDE SEQUENCE [LARGE SCALE GENOMIC DNA]</scope>
    <source>
        <strain evidence="3">DSM 23920</strain>
    </source>
</reference>
<dbReference type="Proteomes" id="UP000199656">
    <property type="component" value="Unassembled WGS sequence"/>
</dbReference>
<dbReference type="EMBL" id="FNRL01000014">
    <property type="protein sequence ID" value="SEA74763.1"/>
    <property type="molecule type" value="Genomic_DNA"/>
</dbReference>
<name>A0A1H4DPQ8_9BACT</name>
<proteinExistence type="predicted"/>
<dbReference type="OrthoDB" id="9127144at2"/>
<evidence type="ECO:0000259" key="1">
    <source>
        <dbReference type="PROSITE" id="PS51186"/>
    </source>
</evidence>
<dbReference type="InterPro" id="IPR016181">
    <property type="entry name" value="Acyl_CoA_acyltransferase"/>
</dbReference>
<dbReference type="STRING" id="408074.SAMN05660909_03266"/>
<feature type="domain" description="N-acetyltransferase" evidence="1">
    <location>
        <begin position="2"/>
        <end position="147"/>
    </location>
</feature>
<accession>A0A1H4DPQ8</accession>
<protein>
    <submittedName>
        <fullName evidence="2">Acetyltransferase (GNAT) domain-containing protein</fullName>
    </submittedName>
</protein>
<dbReference type="CDD" id="cd04301">
    <property type="entry name" value="NAT_SF"/>
    <property type="match status" value="1"/>
</dbReference>
<keyword evidence="2" id="KW-0808">Transferase</keyword>
<keyword evidence="3" id="KW-1185">Reference proteome</keyword>
<gene>
    <name evidence="2" type="ORF">SAMN05660909_03266</name>
</gene>
<sequence length="169" mass="19651">MIHLYPATTARPYIRQLYIQAFPENERRGWPAQMELLSTGKLKLLEVRKGEEAVGFVFYWQLSAFSFIEHFAIDPGTRGGGIGSAVMTQLDLALKQIVLEVEPPLTEMAIRRIGFYERLGYRTFPDTYYQPPYKLGDPPLELRLMYKGLPEEISFEKVKEELYSFVYQQ</sequence>
<evidence type="ECO:0000313" key="2">
    <source>
        <dbReference type="EMBL" id="SEA74763.1"/>
    </source>
</evidence>
<dbReference type="InterPro" id="IPR000182">
    <property type="entry name" value="GNAT_dom"/>
</dbReference>
<evidence type="ECO:0000313" key="3">
    <source>
        <dbReference type="Proteomes" id="UP000199656"/>
    </source>
</evidence>
<dbReference type="Pfam" id="PF13508">
    <property type="entry name" value="Acetyltransf_7"/>
    <property type="match status" value="1"/>
</dbReference>
<dbReference type="Gene3D" id="3.40.630.30">
    <property type="match status" value="1"/>
</dbReference>
<dbReference type="SUPFAM" id="SSF55729">
    <property type="entry name" value="Acyl-CoA N-acyltransferases (Nat)"/>
    <property type="match status" value="1"/>
</dbReference>
<dbReference type="GO" id="GO:0016747">
    <property type="term" value="F:acyltransferase activity, transferring groups other than amino-acyl groups"/>
    <property type="evidence" value="ECO:0007669"/>
    <property type="project" value="InterPro"/>
</dbReference>
<dbReference type="PROSITE" id="PS51186">
    <property type="entry name" value="GNAT"/>
    <property type="match status" value="1"/>
</dbReference>
<dbReference type="AlphaFoldDB" id="A0A1H4DPQ8"/>
<organism evidence="2 3">
    <name type="scientific">Chitinophaga terrae</name>
    <name type="common">ex Kim and Jung 2007</name>
    <dbReference type="NCBI Taxonomy" id="408074"/>
    <lineage>
        <taxon>Bacteria</taxon>
        <taxon>Pseudomonadati</taxon>
        <taxon>Bacteroidota</taxon>
        <taxon>Chitinophagia</taxon>
        <taxon>Chitinophagales</taxon>
        <taxon>Chitinophagaceae</taxon>
        <taxon>Chitinophaga</taxon>
    </lineage>
</organism>